<proteinExistence type="predicted"/>
<dbReference type="EMBL" id="SLXB01000005">
    <property type="protein sequence ID" value="TCO94362.1"/>
    <property type="molecule type" value="Genomic_DNA"/>
</dbReference>
<comment type="caution">
    <text evidence="1">The sequence shown here is derived from an EMBL/GenBank/DDBJ whole genome shotgun (WGS) entry which is preliminary data.</text>
</comment>
<protein>
    <submittedName>
        <fullName evidence="1">Uncharacterized protein</fullName>
    </submittedName>
</protein>
<dbReference type="AlphaFoldDB" id="A0A4R2LZI5"/>
<sequence length="80" mass="9421">MFYEQNNIASFKQIFIYRFLFAVETYSWSSYMANLRADFSGCLIKNKGVSKRPYFLFLRIFYFSIPSSSTSNIRAENGLI</sequence>
<reference evidence="1 2" key="1">
    <citation type="submission" date="2019-03" db="EMBL/GenBank/DDBJ databases">
        <title>Genomic Encyclopedia of Type Strains, Phase IV (KMG-IV): sequencing the most valuable type-strain genomes for metagenomic binning, comparative biology and taxonomic classification.</title>
        <authorList>
            <person name="Goeker M."/>
        </authorList>
    </citation>
    <scope>NUCLEOTIDE SEQUENCE [LARGE SCALE GENOMIC DNA]</scope>
    <source>
        <strain evidence="1 2">DSM 23917</strain>
    </source>
</reference>
<name>A0A4R2LZI5_9BACE</name>
<accession>A0A4R2LZI5</accession>
<evidence type="ECO:0000313" key="2">
    <source>
        <dbReference type="Proteomes" id="UP000295600"/>
    </source>
</evidence>
<dbReference type="Proteomes" id="UP000295600">
    <property type="component" value="Unassembled WGS sequence"/>
</dbReference>
<evidence type="ECO:0000313" key="1">
    <source>
        <dbReference type="EMBL" id="TCO94362.1"/>
    </source>
</evidence>
<gene>
    <name evidence="1" type="ORF">EV202_10561</name>
</gene>
<organism evidence="1 2">
    <name type="scientific">Prevotella heparinolytica</name>
    <dbReference type="NCBI Taxonomy" id="28113"/>
    <lineage>
        <taxon>Bacteria</taxon>
        <taxon>Pseudomonadati</taxon>
        <taxon>Bacteroidota</taxon>
        <taxon>Bacteroidia</taxon>
        <taxon>Bacteroidales</taxon>
        <taxon>Bacteroidaceae</taxon>
        <taxon>Bacteroides</taxon>
    </lineage>
</organism>